<dbReference type="AlphaFoldDB" id="A0A8B8MJ84"/>
<dbReference type="GO" id="GO:0020037">
    <property type="term" value="F:heme binding"/>
    <property type="evidence" value="ECO:0007669"/>
    <property type="project" value="InterPro"/>
</dbReference>
<gene>
    <name evidence="12" type="primary">LOC113874628</name>
</gene>
<dbReference type="OrthoDB" id="2789670at2759"/>
<dbReference type="GeneID" id="113874628"/>
<dbReference type="PANTHER" id="PTHR47953:SF16">
    <property type="entry name" value="CYTOCHROME P450 71D8"/>
    <property type="match status" value="1"/>
</dbReference>
<evidence type="ECO:0000256" key="6">
    <source>
        <dbReference type="ARBA" id="ARBA00023004"/>
    </source>
</evidence>
<evidence type="ECO:0000256" key="7">
    <source>
        <dbReference type="ARBA" id="ARBA00023033"/>
    </source>
</evidence>
<dbReference type="PRINTS" id="PR00463">
    <property type="entry name" value="EP450I"/>
</dbReference>
<dbReference type="CDD" id="cd11072">
    <property type="entry name" value="CYP71-like"/>
    <property type="match status" value="1"/>
</dbReference>
<dbReference type="Pfam" id="PF00067">
    <property type="entry name" value="p450"/>
    <property type="match status" value="1"/>
</dbReference>
<evidence type="ECO:0000256" key="2">
    <source>
        <dbReference type="ARBA" id="ARBA00010617"/>
    </source>
</evidence>
<evidence type="ECO:0000256" key="8">
    <source>
        <dbReference type="PIRSR" id="PIRSR602401-1"/>
    </source>
</evidence>
<dbReference type="FunFam" id="1.10.630.10:FF:000008">
    <property type="entry name" value="Cytochrome P450 71D8"/>
    <property type="match status" value="1"/>
</dbReference>
<dbReference type="Gene3D" id="1.10.630.10">
    <property type="entry name" value="Cytochrome P450"/>
    <property type="match status" value="1"/>
</dbReference>
<dbReference type="InterPro" id="IPR036396">
    <property type="entry name" value="Cyt_P450_sf"/>
</dbReference>
<comment type="cofactor">
    <cofactor evidence="1 8">
        <name>heme</name>
        <dbReference type="ChEBI" id="CHEBI:30413"/>
    </cofactor>
</comment>
<accession>A0A8B8MJ84</accession>
<dbReference type="GO" id="GO:0004497">
    <property type="term" value="F:monooxygenase activity"/>
    <property type="evidence" value="ECO:0007669"/>
    <property type="project" value="UniProtKB-KW"/>
</dbReference>
<keyword evidence="7 9" id="KW-0503">Monooxygenase</keyword>
<dbReference type="InterPro" id="IPR001128">
    <property type="entry name" value="Cyt_P450"/>
</dbReference>
<reference evidence="11" key="1">
    <citation type="journal article" date="2019" name="Toxins">
        <title>Detection of Abrin-Like and Prepropulchellin-Like Toxin Genes and Transcripts Using Whole Genome Sequencing and Full-Length Transcript Sequencing of Abrus precatorius.</title>
        <authorList>
            <person name="Hovde B.T."/>
            <person name="Daligault H.E."/>
            <person name="Hanschen E.R."/>
            <person name="Kunde Y.A."/>
            <person name="Johnson M.B."/>
            <person name="Starkenburg S.R."/>
            <person name="Johnson S.L."/>
        </authorList>
    </citation>
    <scope>NUCLEOTIDE SEQUENCE [LARGE SCALE GENOMIC DNA]</scope>
</reference>
<evidence type="ECO:0000256" key="3">
    <source>
        <dbReference type="ARBA" id="ARBA00022617"/>
    </source>
</evidence>
<organism evidence="11 12">
    <name type="scientific">Abrus precatorius</name>
    <name type="common">Indian licorice</name>
    <name type="synonym">Glycine abrus</name>
    <dbReference type="NCBI Taxonomy" id="3816"/>
    <lineage>
        <taxon>Eukaryota</taxon>
        <taxon>Viridiplantae</taxon>
        <taxon>Streptophyta</taxon>
        <taxon>Embryophyta</taxon>
        <taxon>Tracheophyta</taxon>
        <taxon>Spermatophyta</taxon>
        <taxon>Magnoliopsida</taxon>
        <taxon>eudicotyledons</taxon>
        <taxon>Gunneridae</taxon>
        <taxon>Pentapetalae</taxon>
        <taxon>rosids</taxon>
        <taxon>fabids</taxon>
        <taxon>Fabales</taxon>
        <taxon>Fabaceae</taxon>
        <taxon>Papilionoideae</taxon>
        <taxon>50 kb inversion clade</taxon>
        <taxon>NPAAA clade</taxon>
        <taxon>indigoferoid/millettioid clade</taxon>
        <taxon>Abreae</taxon>
        <taxon>Abrus</taxon>
    </lineage>
</organism>
<keyword evidence="10" id="KW-0732">Signal</keyword>
<dbReference type="PROSITE" id="PS00086">
    <property type="entry name" value="CYTOCHROME_P450"/>
    <property type="match status" value="1"/>
</dbReference>
<feature type="signal peptide" evidence="10">
    <location>
        <begin position="1"/>
        <end position="30"/>
    </location>
</feature>
<evidence type="ECO:0000313" key="11">
    <source>
        <dbReference type="Proteomes" id="UP000694853"/>
    </source>
</evidence>
<evidence type="ECO:0000256" key="1">
    <source>
        <dbReference type="ARBA" id="ARBA00001971"/>
    </source>
</evidence>
<dbReference type="GO" id="GO:0005506">
    <property type="term" value="F:iron ion binding"/>
    <property type="evidence" value="ECO:0007669"/>
    <property type="project" value="InterPro"/>
</dbReference>
<dbReference type="PANTHER" id="PTHR47953">
    <property type="entry name" value="OS08G0105600 PROTEIN"/>
    <property type="match status" value="1"/>
</dbReference>
<evidence type="ECO:0000313" key="12">
    <source>
        <dbReference type="RefSeq" id="XP_027368645.1"/>
    </source>
</evidence>
<proteinExistence type="inferred from homology"/>
<comment type="similarity">
    <text evidence="2 9">Belongs to the cytochrome P450 family.</text>
</comment>
<evidence type="ECO:0000256" key="10">
    <source>
        <dbReference type="SAM" id="SignalP"/>
    </source>
</evidence>
<dbReference type="InterPro" id="IPR052306">
    <property type="entry name" value="CYP450_71D"/>
</dbReference>
<keyword evidence="4 8" id="KW-0479">Metal-binding</keyword>
<evidence type="ECO:0000256" key="4">
    <source>
        <dbReference type="ARBA" id="ARBA00022723"/>
    </source>
</evidence>
<dbReference type="PRINTS" id="PR00385">
    <property type="entry name" value="P450"/>
</dbReference>
<dbReference type="Proteomes" id="UP000694853">
    <property type="component" value="Unplaced"/>
</dbReference>
<keyword evidence="5 9" id="KW-0560">Oxidoreductase</keyword>
<dbReference type="InterPro" id="IPR002401">
    <property type="entry name" value="Cyt_P450_E_grp-I"/>
</dbReference>
<keyword evidence="6 8" id="KW-0408">Iron</keyword>
<keyword evidence="3 8" id="KW-0349">Heme</keyword>
<dbReference type="GO" id="GO:0016705">
    <property type="term" value="F:oxidoreductase activity, acting on paired donors, with incorporation or reduction of molecular oxygen"/>
    <property type="evidence" value="ECO:0007669"/>
    <property type="project" value="InterPro"/>
</dbReference>
<feature type="chain" id="PRO_5034843318" evidence="10">
    <location>
        <begin position="31"/>
        <end position="505"/>
    </location>
</feature>
<keyword evidence="11" id="KW-1185">Reference proteome</keyword>
<dbReference type="InterPro" id="IPR017972">
    <property type="entry name" value="Cyt_P450_CS"/>
</dbReference>
<protein>
    <submittedName>
        <fullName evidence="12">Cytochrome P450 71D8-like</fullName>
    </submittedName>
</protein>
<reference evidence="12" key="2">
    <citation type="submission" date="2025-08" db="UniProtKB">
        <authorList>
            <consortium name="RefSeq"/>
        </authorList>
    </citation>
    <scope>IDENTIFICATION</scope>
    <source>
        <tissue evidence="12">Young leaves</tissue>
    </source>
</reference>
<name>A0A8B8MJ84_ABRPR</name>
<dbReference type="KEGG" id="aprc:113874628"/>
<dbReference type="SUPFAM" id="SSF48264">
    <property type="entry name" value="Cytochrome P450"/>
    <property type="match status" value="1"/>
</dbReference>
<evidence type="ECO:0000256" key="5">
    <source>
        <dbReference type="ARBA" id="ARBA00023002"/>
    </source>
</evidence>
<evidence type="ECO:0000256" key="9">
    <source>
        <dbReference type="RuleBase" id="RU000461"/>
    </source>
</evidence>
<sequence length="505" mass="56814">MEFQPSFLVIASLLILVIWLSKICKQKVKGESVVHNKIPPGPRKLPLIGNLHQMARAGTLPHHTLQNLAHKYGPLMHLQLGEIPAVVISSPEMAKEVMKTHDLTFVDRPQLLCPQILAYGSTDIAFAPYGDYWRQMRKICTLELLSAKRVQSFSYIREDEVAKLIRSIHLSASAGSPVNVSKSVFSLVSTFVTRAAFGKKSEYEDELLTLLKKAVELAAGFDLDDLFPSMKPIHLITRMKAKLENMQKKLDKILEHILKEHQSNHDNSEAKETLVDVLLRVQQSGSLEIPVTLNNIKAVIWDVFVAGSDSSSTILEWAMSELTKNPLVMKKAQTEIREACRGKKIISEADLHELGYLKSVIKETMRLHPPAPLLLPRECREACKIGGYEIPMKTKVIVNAWALGRDPKHWYDAEKFIPERFHGSGVDFNGNNFEYIPFGAGRRICPGILLGIANIELPLASLLYHFEWELPNGIKPEDLDMTETFGAVAGRRDNLFLIPTPYNNF</sequence>
<dbReference type="RefSeq" id="XP_027368645.1">
    <property type="nucleotide sequence ID" value="XM_027512844.1"/>
</dbReference>
<feature type="binding site" description="axial binding residue" evidence="8">
    <location>
        <position position="445"/>
    </location>
    <ligand>
        <name>heme</name>
        <dbReference type="ChEBI" id="CHEBI:30413"/>
    </ligand>
    <ligandPart>
        <name>Fe</name>
        <dbReference type="ChEBI" id="CHEBI:18248"/>
    </ligandPart>
</feature>